<feature type="transmembrane region" description="Helical" evidence="12">
    <location>
        <begin position="211"/>
        <end position="231"/>
    </location>
</feature>
<evidence type="ECO:0000256" key="1">
    <source>
        <dbReference type="ARBA" id="ARBA00004651"/>
    </source>
</evidence>
<evidence type="ECO:0000256" key="7">
    <source>
        <dbReference type="ARBA" id="ARBA00022801"/>
    </source>
</evidence>
<keyword evidence="6 12" id="KW-0479">Metal-binding</keyword>
<feature type="binding site" evidence="12">
    <location>
        <position position="153"/>
    </location>
    <ligand>
        <name>Zn(2+)</name>
        <dbReference type="ChEBI" id="CHEBI:29105"/>
        <note>catalytic</note>
    </ligand>
</feature>
<dbReference type="HAMAP" id="MF_00188">
    <property type="entry name" value="Pept_M48_protease_HtpX"/>
    <property type="match status" value="1"/>
</dbReference>
<dbReference type="InterPro" id="IPR001915">
    <property type="entry name" value="Peptidase_M48"/>
</dbReference>
<evidence type="ECO:0000256" key="10">
    <source>
        <dbReference type="ARBA" id="ARBA00023049"/>
    </source>
</evidence>
<dbReference type="Proteomes" id="UP000051010">
    <property type="component" value="Unassembled WGS sequence"/>
</dbReference>
<feature type="binding site" evidence="12">
    <location>
        <position position="157"/>
    </location>
    <ligand>
        <name>Zn(2+)</name>
        <dbReference type="ChEBI" id="CHEBI:29105"/>
        <note>catalytic</note>
    </ligand>
</feature>
<dbReference type="PANTHER" id="PTHR43221">
    <property type="entry name" value="PROTEASE HTPX"/>
    <property type="match status" value="1"/>
</dbReference>
<comment type="caution">
    <text evidence="14">The sequence shown here is derived from an EMBL/GenBank/DDBJ whole genome shotgun (WGS) entry which is preliminary data.</text>
</comment>
<evidence type="ECO:0000313" key="14">
    <source>
        <dbReference type="EMBL" id="KRM44200.1"/>
    </source>
</evidence>
<keyword evidence="10 12" id="KW-0482">Metalloprotease</keyword>
<dbReference type="EC" id="3.4.24.-" evidence="12"/>
<dbReference type="GO" id="GO:0008270">
    <property type="term" value="F:zinc ion binding"/>
    <property type="evidence" value="ECO:0007669"/>
    <property type="project" value="UniProtKB-UniRule"/>
</dbReference>
<feature type="domain" description="Peptidase M48" evidence="13">
    <location>
        <begin position="89"/>
        <end position="326"/>
    </location>
</feature>
<comment type="similarity">
    <text evidence="2 12">Belongs to the peptidase M48B family.</text>
</comment>
<accession>A0A0R1YP25</accession>
<evidence type="ECO:0000256" key="6">
    <source>
        <dbReference type="ARBA" id="ARBA00022723"/>
    </source>
</evidence>
<dbReference type="AlphaFoldDB" id="A0A0R1YP25"/>
<dbReference type="Pfam" id="PF01435">
    <property type="entry name" value="Peptidase_M48"/>
    <property type="match status" value="1"/>
</dbReference>
<keyword evidence="9 12" id="KW-1133">Transmembrane helix</keyword>
<evidence type="ECO:0000256" key="9">
    <source>
        <dbReference type="ARBA" id="ARBA00022989"/>
    </source>
</evidence>
<feature type="transmembrane region" description="Helical" evidence="12">
    <location>
        <begin position="168"/>
        <end position="191"/>
    </location>
</feature>
<dbReference type="PATRIC" id="fig|1423786.4.peg.831"/>
<dbReference type="RefSeq" id="WP_054733899.1">
    <property type="nucleotide sequence ID" value="NZ_AZFZ01000018.1"/>
</dbReference>
<feature type="transmembrane region" description="Helical" evidence="12">
    <location>
        <begin position="16"/>
        <end position="38"/>
    </location>
</feature>
<keyword evidence="8 12" id="KW-0862">Zinc</keyword>
<evidence type="ECO:0000256" key="8">
    <source>
        <dbReference type="ARBA" id="ARBA00022833"/>
    </source>
</evidence>
<dbReference type="PANTHER" id="PTHR43221:SF1">
    <property type="entry name" value="PROTEASE HTPX"/>
    <property type="match status" value="1"/>
</dbReference>
<evidence type="ECO:0000313" key="15">
    <source>
        <dbReference type="Proteomes" id="UP000051010"/>
    </source>
</evidence>
<keyword evidence="3 12" id="KW-1003">Cell membrane</keyword>
<keyword evidence="7 12" id="KW-0378">Hydrolase</keyword>
<protein>
    <recommendedName>
        <fullName evidence="12">Protease HtpX homolog</fullName>
        <ecNumber evidence="12">3.4.24.-</ecNumber>
    </recommendedName>
</protein>
<keyword evidence="4 12" id="KW-0645">Protease</keyword>
<gene>
    <name evidence="12" type="primary">htpX</name>
    <name evidence="14" type="ORF">FD47_GL000789</name>
</gene>
<feature type="active site" evidence="12">
    <location>
        <position position="154"/>
    </location>
</feature>
<keyword evidence="11 12" id="KW-0472">Membrane</keyword>
<dbReference type="InterPro" id="IPR050083">
    <property type="entry name" value="HtpX_protease"/>
</dbReference>
<dbReference type="GO" id="GO:0006508">
    <property type="term" value="P:proteolysis"/>
    <property type="evidence" value="ECO:0007669"/>
    <property type="project" value="UniProtKB-KW"/>
</dbReference>
<reference evidence="14 15" key="1">
    <citation type="journal article" date="2015" name="Genome Announc.">
        <title>Expanding the biotechnology potential of lactobacilli through comparative genomics of 213 strains and associated genera.</title>
        <authorList>
            <person name="Sun Z."/>
            <person name="Harris H.M."/>
            <person name="McCann A."/>
            <person name="Guo C."/>
            <person name="Argimon S."/>
            <person name="Zhang W."/>
            <person name="Yang X."/>
            <person name="Jeffery I.B."/>
            <person name="Cooney J.C."/>
            <person name="Kagawa T.F."/>
            <person name="Liu W."/>
            <person name="Song Y."/>
            <person name="Salvetti E."/>
            <person name="Wrobel A."/>
            <person name="Rasinkangas P."/>
            <person name="Parkhill J."/>
            <person name="Rea M.C."/>
            <person name="O'Sullivan O."/>
            <person name="Ritari J."/>
            <person name="Douillard F.P."/>
            <person name="Paul Ross R."/>
            <person name="Yang R."/>
            <person name="Briner A.E."/>
            <person name="Felis G.E."/>
            <person name="de Vos W.M."/>
            <person name="Barrangou R."/>
            <person name="Klaenhammer T.R."/>
            <person name="Caufield P.W."/>
            <person name="Cui Y."/>
            <person name="Zhang H."/>
            <person name="O'Toole P.W."/>
        </authorList>
    </citation>
    <scope>NUCLEOTIDE SEQUENCE [LARGE SCALE GENOMIC DNA]</scope>
    <source>
        <strain evidence="14 15">DSM 18390</strain>
    </source>
</reference>
<dbReference type="GO" id="GO:0004222">
    <property type="term" value="F:metalloendopeptidase activity"/>
    <property type="evidence" value="ECO:0007669"/>
    <property type="project" value="UniProtKB-UniRule"/>
</dbReference>
<evidence type="ECO:0000256" key="3">
    <source>
        <dbReference type="ARBA" id="ARBA00022475"/>
    </source>
</evidence>
<evidence type="ECO:0000259" key="13">
    <source>
        <dbReference type="Pfam" id="PF01435"/>
    </source>
</evidence>
<organism evidence="14 15">
    <name type="scientific">Lentilactobacillus parafarraginis DSM 18390 = JCM 14109</name>
    <dbReference type="NCBI Taxonomy" id="1423786"/>
    <lineage>
        <taxon>Bacteria</taxon>
        <taxon>Bacillati</taxon>
        <taxon>Bacillota</taxon>
        <taxon>Bacilli</taxon>
        <taxon>Lactobacillales</taxon>
        <taxon>Lactobacillaceae</taxon>
        <taxon>Lentilactobacillus</taxon>
    </lineage>
</organism>
<dbReference type="GO" id="GO:0005886">
    <property type="term" value="C:plasma membrane"/>
    <property type="evidence" value="ECO:0007669"/>
    <property type="project" value="UniProtKB-SubCell"/>
</dbReference>
<dbReference type="InterPro" id="IPR022919">
    <property type="entry name" value="Pept_M48_protease_HtpX"/>
</dbReference>
<evidence type="ECO:0000256" key="2">
    <source>
        <dbReference type="ARBA" id="ARBA00009779"/>
    </source>
</evidence>
<proteinExistence type="inferred from homology"/>
<comment type="subcellular location">
    <subcellularLocation>
        <location evidence="1 12">Cell membrane</location>
        <topology evidence="1 12">Multi-pass membrane protein</topology>
    </subcellularLocation>
</comment>
<keyword evidence="5 12" id="KW-0812">Transmembrane</keyword>
<comment type="cofactor">
    <cofactor evidence="12">
        <name>Zn(2+)</name>
        <dbReference type="ChEBI" id="CHEBI:29105"/>
    </cofactor>
    <text evidence="12">Binds 1 zinc ion per subunit.</text>
</comment>
<evidence type="ECO:0000256" key="4">
    <source>
        <dbReference type="ARBA" id="ARBA00022670"/>
    </source>
</evidence>
<feature type="binding site" evidence="12">
    <location>
        <position position="251"/>
    </location>
    <ligand>
        <name>Zn(2+)</name>
        <dbReference type="ChEBI" id="CHEBI:29105"/>
        <note>catalytic</note>
    </ligand>
</feature>
<evidence type="ECO:0000256" key="12">
    <source>
        <dbReference type="HAMAP-Rule" id="MF_00188"/>
    </source>
</evidence>
<sequence>METINQQVKQNQIRTWWVLVGFVFLIAVIGFLLGLIFAYQSDPIDLKIPLYTAAGFLIGAAIYTLFVYLSVTNILMKSSNAHQLQESDDPTLFNIVSDLSMAANIPMPDIYLMDEKAPNAFATGRDPEHAAVAVTSGLRQMMNREELEGVLAHEISHIKNYDIRVSSITVALTTFIAGAGAVMIIAGISMIRGGNWMGIFGDRDDDSKDSRYLWIAVLTFGFIVWLGGWIIKIIGVPIAQIMQFAVSRQRESLADVSGVNLTRDPQGLIDALELLKDDSTPMKNAEAKGAALYINEPTNKHGKTPFIVKMFDTHPPLDERIARLKRLLGE</sequence>
<dbReference type="CDD" id="cd07340">
    <property type="entry name" value="M48B_Htpx_like"/>
    <property type="match status" value="1"/>
</dbReference>
<feature type="transmembrane region" description="Helical" evidence="12">
    <location>
        <begin position="50"/>
        <end position="71"/>
    </location>
</feature>
<name>A0A0R1YP25_9LACO</name>
<dbReference type="Gene3D" id="3.30.2010.10">
    <property type="entry name" value="Metalloproteases ('zincins'), catalytic domain"/>
    <property type="match status" value="1"/>
</dbReference>
<dbReference type="EMBL" id="AZFZ01000018">
    <property type="protein sequence ID" value="KRM44200.1"/>
    <property type="molecule type" value="Genomic_DNA"/>
</dbReference>
<evidence type="ECO:0000256" key="11">
    <source>
        <dbReference type="ARBA" id="ARBA00023136"/>
    </source>
</evidence>
<evidence type="ECO:0000256" key="5">
    <source>
        <dbReference type="ARBA" id="ARBA00022692"/>
    </source>
</evidence>